<comment type="caution">
    <text evidence="5">The sequence shown here is derived from an EMBL/GenBank/DDBJ whole genome shotgun (WGS) entry which is preliminary data.</text>
</comment>
<dbReference type="InterPro" id="IPR001845">
    <property type="entry name" value="HTH_ArsR_DNA-bd_dom"/>
</dbReference>
<dbReference type="AlphaFoldDB" id="A0A937X5L9"/>
<feature type="domain" description="HTH arsR-type" evidence="4">
    <location>
        <begin position="17"/>
        <end position="111"/>
    </location>
</feature>
<accession>A0A937X5L9</accession>
<gene>
    <name evidence="5" type="ORF">FJZ00_06270</name>
</gene>
<name>A0A937X5L9_9BACT</name>
<evidence type="ECO:0000256" key="1">
    <source>
        <dbReference type="ARBA" id="ARBA00023015"/>
    </source>
</evidence>
<dbReference type="EMBL" id="VGJX01000312">
    <property type="protein sequence ID" value="MBM3274737.1"/>
    <property type="molecule type" value="Genomic_DNA"/>
</dbReference>
<dbReference type="GO" id="GO:0003700">
    <property type="term" value="F:DNA-binding transcription factor activity"/>
    <property type="evidence" value="ECO:0007669"/>
    <property type="project" value="InterPro"/>
</dbReference>
<dbReference type="CDD" id="cd00090">
    <property type="entry name" value="HTH_ARSR"/>
    <property type="match status" value="1"/>
</dbReference>
<keyword evidence="1" id="KW-0805">Transcription regulation</keyword>
<evidence type="ECO:0000256" key="2">
    <source>
        <dbReference type="ARBA" id="ARBA00023125"/>
    </source>
</evidence>
<evidence type="ECO:0000313" key="6">
    <source>
        <dbReference type="Proteomes" id="UP000703893"/>
    </source>
</evidence>
<sequence length="113" mass="12345">MKYPDFTRLETARSQLIPGTVNAALVDLFKVLGDGTRLQLLAVLQAGELSVGELADAVSMSDSAVSHQLRVLRQAGVVRTRREGKSIVYALDDHHVIELLDQARRHAEHFGGA</sequence>
<dbReference type="Gene3D" id="1.10.10.10">
    <property type="entry name" value="Winged helix-like DNA-binding domain superfamily/Winged helix DNA-binding domain"/>
    <property type="match status" value="1"/>
</dbReference>
<dbReference type="GO" id="GO:0003677">
    <property type="term" value="F:DNA binding"/>
    <property type="evidence" value="ECO:0007669"/>
    <property type="project" value="UniProtKB-KW"/>
</dbReference>
<dbReference type="NCBIfam" id="NF033788">
    <property type="entry name" value="HTH_metalloreg"/>
    <property type="match status" value="1"/>
</dbReference>
<dbReference type="SUPFAM" id="SSF46785">
    <property type="entry name" value="Winged helix' DNA-binding domain"/>
    <property type="match status" value="1"/>
</dbReference>
<dbReference type="InterPro" id="IPR036390">
    <property type="entry name" value="WH_DNA-bd_sf"/>
</dbReference>
<proteinExistence type="predicted"/>
<dbReference type="Pfam" id="PF01022">
    <property type="entry name" value="HTH_5"/>
    <property type="match status" value="1"/>
</dbReference>
<reference evidence="5 6" key="1">
    <citation type="submission" date="2019-03" db="EMBL/GenBank/DDBJ databases">
        <title>Lake Tanganyika Metagenome-Assembled Genomes (MAGs).</title>
        <authorList>
            <person name="Tran P."/>
        </authorList>
    </citation>
    <scope>NUCLEOTIDE SEQUENCE [LARGE SCALE GENOMIC DNA]</scope>
    <source>
        <strain evidence="5">K_DeepCast_65m_m2_236</strain>
    </source>
</reference>
<organism evidence="5 6">
    <name type="scientific">Candidatus Tanganyikabacteria bacterium</name>
    <dbReference type="NCBI Taxonomy" id="2961651"/>
    <lineage>
        <taxon>Bacteria</taxon>
        <taxon>Bacillati</taxon>
        <taxon>Candidatus Sericytochromatia</taxon>
        <taxon>Candidatus Tanganyikabacteria</taxon>
    </lineage>
</organism>
<dbReference type="SMART" id="SM00418">
    <property type="entry name" value="HTH_ARSR"/>
    <property type="match status" value="1"/>
</dbReference>
<keyword evidence="2" id="KW-0238">DNA-binding</keyword>
<protein>
    <submittedName>
        <fullName evidence="5">Winged helix-turn-helix transcriptional regulator</fullName>
    </submittedName>
</protein>
<evidence type="ECO:0000313" key="5">
    <source>
        <dbReference type="EMBL" id="MBM3274737.1"/>
    </source>
</evidence>
<dbReference type="PROSITE" id="PS50987">
    <property type="entry name" value="HTH_ARSR_2"/>
    <property type="match status" value="1"/>
</dbReference>
<evidence type="ECO:0000259" key="4">
    <source>
        <dbReference type="PROSITE" id="PS50987"/>
    </source>
</evidence>
<dbReference type="PANTHER" id="PTHR43132">
    <property type="entry name" value="ARSENICAL RESISTANCE OPERON REPRESSOR ARSR-RELATED"/>
    <property type="match status" value="1"/>
</dbReference>
<dbReference type="InterPro" id="IPR036388">
    <property type="entry name" value="WH-like_DNA-bd_sf"/>
</dbReference>
<dbReference type="PRINTS" id="PR00778">
    <property type="entry name" value="HTHARSR"/>
</dbReference>
<dbReference type="InterPro" id="IPR051011">
    <property type="entry name" value="Metal_resp_trans_reg"/>
</dbReference>
<dbReference type="PANTHER" id="PTHR43132:SF6">
    <property type="entry name" value="HTH-TYPE TRANSCRIPTIONAL REPRESSOR CZRA"/>
    <property type="match status" value="1"/>
</dbReference>
<evidence type="ECO:0000256" key="3">
    <source>
        <dbReference type="ARBA" id="ARBA00023163"/>
    </source>
</evidence>
<dbReference type="InterPro" id="IPR011991">
    <property type="entry name" value="ArsR-like_HTH"/>
</dbReference>
<keyword evidence="3" id="KW-0804">Transcription</keyword>
<dbReference type="Proteomes" id="UP000703893">
    <property type="component" value="Unassembled WGS sequence"/>
</dbReference>